<evidence type="ECO:0000313" key="25">
    <source>
        <dbReference type="Proteomes" id="UP000091857"/>
    </source>
</evidence>
<evidence type="ECO:0000256" key="7">
    <source>
        <dbReference type="ARBA" id="ARBA00022692"/>
    </source>
</evidence>
<dbReference type="FunFam" id="1.10.510.10:FF:000453">
    <property type="entry name" value="LRR receptor-like serine/threonine-protein kinase HSL2"/>
    <property type="match status" value="1"/>
</dbReference>
<dbReference type="PROSITE" id="PS00107">
    <property type="entry name" value="PROTEIN_KINASE_ATP"/>
    <property type="match status" value="1"/>
</dbReference>
<dbReference type="PANTHER" id="PTHR45974:SF134">
    <property type="entry name" value="OS01G0960400 PROTEIN"/>
    <property type="match status" value="1"/>
</dbReference>
<dbReference type="InterPro" id="IPR032675">
    <property type="entry name" value="LRR_dom_sf"/>
</dbReference>
<dbReference type="SUPFAM" id="SSF52058">
    <property type="entry name" value="L domain-like"/>
    <property type="match status" value="1"/>
</dbReference>
<keyword evidence="4" id="KW-0723">Serine/threonine-protein kinase</keyword>
<keyword evidence="6" id="KW-0808">Transferase</keyword>
<feature type="domain" description="Protein kinase" evidence="23">
    <location>
        <begin position="637"/>
        <end position="911"/>
    </location>
</feature>
<evidence type="ECO:0000256" key="14">
    <source>
        <dbReference type="ARBA" id="ARBA00023136"/>
    </source>
</evidence>
<keyword evidence="5" id="KW-0433">Leucine-rich repeat</keyword>
<dbReference type="FunFam" id="3.80.10.10:FF:001127">
    <property type="entry name" value="Probable LRR receptor-like serine/threonine-protein kinase At1g06840"/>
    <property type="match status" value="1"/>
</dbReference>
<dbReference type="GO" id="GO:0005524">
    <property type="term" value="F:ATP binding"/>
    <property type="evidence" value="ECO:0007669"/>
    <property type="project" value="UniProtKB-UniRule"/>
</dbReference>
<dbReference type="Gramene" id="Manes.02G217900.3.v8.1">
    <property type="protein sequence ID" value="Manes.02G217900.3.v8.1.CDS"/>
    <property type="gene ID" value="Manes.02G217900.v8.1"/>
</dbReference>
<evidence type="ECO:0000256" key="22">
    <source>
        <dbReference type="SAM" id="SignalP"/>
    </source>
</evidence>
<dbReference type="FunFam" id="3.80.10.10:FF:000387">
    <property type="entry name" value="Probable LRR receptor-like serine/threonine-protein kinase At1g06840"/>
    <property type="match status" value="1"/>
</dbReference>
<evidence type="ECO:0000256" key="4">
    <source>
        <dbReference type="ARBA" id="ARBA00022527"/>
    </source>
</evidence>
<dbReference type="InterPro" id="IPR000719">
    <property type="entry name" value="Prot_kinase_dom"/>
</dbReference>
<evidence type="ECO:0000256" key="17">
    <source>
        <dbReference type="ARBA" id="ARBA00047899"/>
    </source>
</evidence>
<evidence type="ECO:0000256" key="2">
    <source>
        <dbReference type="ARBA" id="ARBA00008684"/>
    </source>
</evidence>
<evidence type="ECO:0000256" key="11">
    <source>
        <dbReference type="ARBA" id="ARBA00022777"/>
    </source>
</evidence>
<feature type="compositionally biased region" description="Low complexity" evidence="20">
    <location>
        <begin position="947"/>
        <end position="960"/>
    </location>
</feature>
<evidence type="ECO:0000256" key="19">
    <source>
        <dbReference type="PROSITE-ProRule" id="PRU10141"/>
    </source>
</evidence>
<dbReference type="SUPFAM" id="SSF56112">
    <property type="entry name" value="Protein kinase-like (PK-like)"/>
    <property type="match status" value="1"/>
</dbReference>
<keyword evidence="15" id="KW-0675">Receptor</keyword>
<keyword evidence="9" id="KW-0677">Repeat</keyword>
<dbReference type="EMBL" id="CM004388">
    <property type="protein sequence ID" value="OAY58935.1"/>
    <property type="molecule type" value="Genomic_DNA"/>
</dbReference>
<evidence type="ECO:0000256" key="13">
    <source>
        <dbReference type="ARBA" id="ARBA00022989"/>
    </source>
</evidence>
<evidence type="ECO:0000256" key="20">
    <source>
        <dbReference type="SAM" id="MobiDB-lite"/>
    </source>
</evidence>
<keyword evidence="8 22" id="KW-0732">Signal</keyword>
<evidence type="ECO:0000256" key="6">
    <source>
        <dbReference type="ARBA" id="ARBA00022679"/>
    </source>
</evidence>
<accession>A0A251LKY2</accession>
<comment type="similarity">
    <text evidence="2">Belongs to the protein kinase superfamily. Ser/Thr protein kinase family.</text>
</comment>
<keyword evidence="14 21" id="KW-0472">Membrane</keyword>
<dbReference type="Pfam" id="PF13855">
    <property type="entry name" value="LRR_8"/>
    <property type="match status" value="1"/>
</dbReference>
<name>A0A251LKY2_MANES</name>
<dbReference type="Gene3D" id="3.80.10.10">
    <property type="entry name" value="Ribonuclease Inhibitor"/>
    <property type="match status" value="3"/>
</dbReference>
<dbReference type="InterPro" id="IPR001611">
    <property type="entry name" value="Leu-rich_rpt"/>
</dbReference>
<dbReference type="InterPro" id="IPR011009">
    <property type="entry name" value="Kinase-like_dom_sf"/>
</dbReference>
<gene>
    <name evidence="24" type="ORF">MANES_02G217900</name>
</gene>
<dbReference type="InterPro" id="IPR008271">
    <property type="entry name" value="Ser/Thr_kinase_AS"/>
</dbReference>
<evidence type="ECO:0000256" key="1">
    <source>
        <dbReference type="ARBA" id="ARBA00004479"/>
    </source>
</evidence>
<evidence type="ECO:0000256" key="21">
    <source>
        <dbReference type="SAM" id="Phobius"/>
    </source>
</evidence>
<dbReference type="SMART" id="SM00220">
    <property type="entry name" value="S_TKc"/>
    <property type="match status" value="1"/>
</dbReference>
<dbReference type="Pfam" id="PF00560">
    <property type="entry name" value="LRR_1"/>
    <property type="match status" value="3"/>
</dbReference>
<dbReference type="EC" id="2.7.11.1" evidence="3"/>
<dbReference type="CDD" id="cd14066">
    <property type="entry name" value="STKc_IRAK"/>
    <property type="match status" value="1"/>
</dbReference>
<dbReference type="PROSITE" id="PS00108">
    <property type="entry name" value="PROTEIN_KINASE_ST"/>
    <property type="match status" value="1"/>
</dbReference>
<feature type="chain" id="PRO_5011914199" description="non-specific serine/threonine protein kinase" evidence="22">
    <location>
        <begin position="39"/>
        <end position="967"/>
    </location>
</feature>
<dbReference type="Gene3D" id="3.30.200.20">
    <property type="entry name" value="Phosphorylase Kinase, domain 1"/>
    <property type="match status" value="1"/>
</dbReference>
<evidence type="ECO:0000259" key="23">
    <source>
        <dbReference type="PROSITE" id="PS50011"/>
    </source>
</evidence>
<dbReference type="PROSITE" id="PS50011">
    <property type="entry name" value="PROTEIN_KINASE_DOM"/>
    <property type="match status" value="1"/>
</dbReference>
<feature type="region of interest" description="Disordered" evidence="20">
    <location>
        <begin position="917"/>
        <end position="967"/>
    </location>
</feature>
<keyword evidence="12 19" id="KW-0067">ATP-binding</keyword>
<reference evidence="24 25" key="1">
    <citation type="submission" date="2016-02" db="EMBL/GenBank/DDBJ databases">
        <title>WGS assembly of Manihot esculenta.</title>
        <authorList>
            <person name="Bredeson J.V."/>
            <person name="Prochnik S.E."/>
            <person name="Lyons J.B."/>
            <person name="Schmutz J."/>
            <person name="Grimwood J."/>
            <person name="Vrebalov J."/>
            <person name="Bart R.S."/>
            <person name="Amuge T."/>
            <person name="Ferguson M.E."/>
            <person name="Green R."/>
            <person name="Putnam N."/>
            <person name="Stites J."/>
            <person name="Rounsley S."/>
            <person name="Rokhsar D.S."/>
        </authorList>
    </citation>
    <scope>NUCLEOTIDE SEQUENCE [LARGE SCALE GENOMIC DNA]</scope>
    <source>
        <strain evidence="25">cv. AM560-2</strain>
        <tissue evidence="24">Leaf</tissue>
    </source>
</reference>
<evidence type="ECO:0000256" key="5">
    <source>
        <dbReference type="ARBA" id="ARBA00022614"/>
    </source>
</evidence>
<dbReference type="InterPro" id="IPR017441">
    <property type="entry name" value="Protein_kinase_ATP_BS"/>
</dbReference>
<evidence type="ECO:0000256" key="3">
    <source>
        <dbReference type="ARBA" id="ARBA00012513"/>
    </source>
</evidence>
<evidence type="ECO:0000313" key="24">
    <source>
        <dbReference type="EMBL" id="OAY58936.1"/>
    </source>
</evidence>
<dbReference type="FunFam" id="3.30.200.20:FF:000328">
    <property type="entry name" value="Leucine-rich repeat protein kinase family protein"/>
    <property type="match status" value="1"/>
</dbReference>
<protein>
    <recommendedName>
        <fullName evidence="3">non-specific serine/threonine protein kinase</fullName>
        <ecNumber evidence="3">2.7.11.1</ecNumber>
    </recommendedName>
</protein>
<comment type="catalytic activity">
    <reaction evidence="17">
        <text>L-threonyl-[protein] + ATP = O-phospho-L-threonyl-[protein] + ADP + H(+)</text>
        <dbReference type="Rhea" id="RHEA:46608"/>
        <dbReference type="Rhea" id="RHEA-COMP:11060"/>
        <dbReference type="Rhea" id="RHEA-COMP:11605"/>
        <dbReference type="ChEBI" id="CHEBI:15378"/>
        <dbReference type="ChEBI" id="CHEBI:30013"/>
        <dbReference type="ChEBI" id="CHEBI:30616"/>
        <dbReference type="ChEBI" id="CHEBI:61977"/>
        <dbReference type="ChEBI" id="CHEBI:456216"/>
        <dbReference type="EC" id="2.7.11.1"/>
    </reaction>
</comment>
<dbReference type="OrthoDB" id="2020077at2759"/>
<proteinExistence type="inferred from homology"/>
<evidence type="ECO:0000256" key="8">
    <source>
        <dbReference type="ARBA" id="ARBA00022729"/>
    </source>
</evidence>
<feature type="signal peptide" evidence="22">
    <location>
        <begin position="1"/>
        <end position="38"/>
    </location>
</feature>
<feature type="transmembrane region" description="Helical" evidence="21">
    <location>
        <begin position="572"/>
        <end position="595"/>
    </location>
</feature>
<dbReference type="Pfam" id="PF00069">
    <property type="entry name" value="Pkinase"/>
    <property type="match status" value="1"/>
</dbReference>
<keyword evidence="11" id="KW-0418">Kinase</keyword>
<keyword evidence="25" id="KW-1185">Reference proteome</keyword>
<keyword evidence="13 21" id="KW-1133">Transmembrane helix</keyword>
<dbReference type="FunFam" id="3.80.10.10:FF:000589">
    <property type="entry name" value="Probable LRR receptor-like serine/threonine-protein kinase At1g06840"/>
    <property type="match status" value="1"/>
</dbReference>
<dbReference type="GO" id="GO:0004674">
    <property type="term" value="F:protein serine/threonine kinase activity"/>
    <property type="evidence" value="ECO:0007669"/>
    <property type="project" value="UniProtKB-KW"/>
</dbReference>
<feature type="binding site" evidence="19">
    <location>
        <position position="665"/>
    </location>
    <ligand>
        <name>ATP</name>
        <dbReference type="ChEBI" id="CHEBI:30616"/>
    </ligand>
</feature>
<dbReference type="SMART" id="SM00369">
    <property type="entry name" value="LRR_TYP"/>
    <property type="match status" value="4"/>
</dbReference>
<comment type="subcellular location">
    <subcellularLocation>
        <location evidence="1">Membrane</location>
        <topology evidence="1">Single-pass type I membrane protein</topology>
    </subcellularLocation>
</comment>
<dbReference type="AlphaFoldDB" id="A0A251LKY2"/>
<organism evidence="24 25">
    <name type="scientific">Manihot esculenta</name>
    <name type="common">Cassava</name>
    <name type="synonym">Jatropha manihot</name>
    <dbReference type="NCBI Taxonomy" id="3983"/>
    <lineage>
        <taxon>Eukaryota</taxon>
        <taxon>Viridiplantae</taxon>
        <taxon>Streptophyta</taxon>
        <taxon>Embryophyta</taxon>
        <taxon>Tracheophyta</taxon>
        <taxon>Spermatophyta</taxon>
        <taxon>Magnoliopsida</taxon>
        <taxon>eudicotyledons</taxon>
        <taxon>Gunneridae</taxon>
        <taxon>Pentapetalae</taxon>
        <taxon>rosids</taxon>
        <taxon>fabids</taxon>
        <taxon>Malpighiales</taxon>
        <taxon>Euphorbiaceae</taxon>
        <taxon>Crotonoideae</taxon>
        <taxon>Manihoteae</taxon>
        <taxon>Manihot</taxon>
    </lineage>
</organism>
<dbReference type="GO" id="GO:0016020">
    <property type="term" value="C:membrane"/>
    <property type="evidence" value="ECO:0007669"/>
    <property type="project" value="UniProtKB-SubCell"/>
</dbReference>
<evidence type="ECO:0000256" key="16">
    <source>
        <dbReference type="ARBA" id="ARBA00023180"/>
    </source>
</evidence>
<sequence length="967" mass="106731">MIQNSGVFSLLGMPISRVSTLGAVLLMWLCWSPLLIEAQDGITDPLEVSALRDIKSSLIDINKNLSNWNRGDPCTSNWTGVLCFNTTMDDGYLHVRELQLLNMNLSGTLSPSLGRLSYMKILDFMWNNISGGIPKEIGDIKSLELLLLNGNQLTGPLPEELGNLPNLDRIQIDQNHISGFLPVSFANLNKTKHFHMNNNSISGQIPPELSRLPNLVHFLLDNNNLSGYLPPELSELPKLLILQLDNNNFDGASIPDSYGNMTKLLKLSLRNCSLQGPIPDLSRITNLGYLDLSSNQLNGSIPTERLSENITTIDLSNNDLTGSIPANFSGLPHLQRLSIANNSLGGSISSTLWQGRTLNASERLTFDFENNRLTNISGDGTISLPQNVSLWLQGNPVCSNSNLVQFCGPQNEDLDKQNSANTTDNCPLQACPFVYSPVSPVRCFCAAPLIVEYRLKSPGFSNFLEYREMFEVYLTSGLELKLYQLYLVNFQWEEGPRLKMNLQLFPVYDASNKSSHLFDRSEVLRIRSKFTGWRIPDSDIFGPYELLSFTLLDPYKDVIPSSSSPSGIGKGALAGIVLGAIAGTVALSAIVSLLIMRRYMRKYRAVSKRRHASKASLKIDGVKDFRYAEMALATNNFNSSTQVGQGGYGKVYKGILADGIVVAIKRAQEHSLQGEKEFLTEIELLSRLHHRNLVSLVGYCDEEGEQMLVYEFMPNGTLRDNLSAKSKEPLSFALRLRIAMGSAKGILYLHKEADPPIFHRDIKASNILLDSNYNAKVADFGLSRLAPVPDIEGAVPGHVSTVVKGTPGYLDPEYFLTHKLTDKSDVYSLGVVFLELLTGMQPISHGKNIVREVNVSYQSGMIFSVIDGRMGSYPSDCVEKFLNLAIKCCQDDTDSRPSMADVVRELETIWLMMPESDKKTTDKVTSDPEKLASSSPSSSSMVKHPYVSSDVSGSDLVSGVIPSITPR</sequence>
<keyword evidence="16" id="KW-0325">Glycoprotein</keyword>
<evidence type="ECO:0000256" key="12">
    <source>
        <dbReference type="ARBA" id="ARBA00022840"/>
    </source>
</evidence>
<evidence type="ECO:0000256" key="15">
    <source>
        <dbReference type="ARBA" id="ARBA00023170"/>
    </source>
</evidence>
<comment type="catalytic activity">
    <reaction evidence="18">
        <text>L-seryl-[protein] + ATP = O-phospho-L-seryl-[protein] + ADP + H(+)</text>
        <dbReference type="Rhea" id="RHEA:17989"/>
        <dbReference type="Rhea" id="RHEA-COMP:9863"/>
        <dbReference type="Rhea" id="RHEA-COMP:11604"/>
        <dbReference type="ChEBI" id="CHEBI:15378"/>
        <dbReference type="ChEBI" id="CHEBI:29999"/>
        <dbReference type="ChEBI" id="CHEBI:30616"/>
        <dbReference type="ChEBI" id="CHEBI:83421"/>
        <dbReference type="ChEBI" id="CHEBI:456216"/>
        <dbReference type="EC" id="2.7.11.1"/>
    </reaction>
</comment>
<dbReference type="Gene3D" id="1.10.510.10">
    <property type="entry name" value="Transferase(Phosphotransferase) domain 1"/>
    <property type="match status" value="1"/>
</dbReference>
<evidence type="ECO:0000256" key="9">
    <source>
        <dbReference type="ARBA" id="ARBA00022737"/>
    </source>
</evidence>
<dbReference type="InterPro" id="IPR003591">
    <property type="entry name" value="Leu-rich_rpt_typical-subtyp"/>
</dbReference>
<dbReference type="Pfam" id="PF08263">
    <property type="entry name" value="LRRNT_2"/>
    <property type="match status" value="1"/>
</dbReference>
<keyword evidence="10 19" id="KW-0547">Nucleotide-binding</keyword>
<dbReference type="PANTHER" id="PTHR45974">
    <property type="entry name" value="RECEPTOR-LIKE PROTEIN 55"/>
    <property type="match status" value="1"/>
</dbReference>
<feature type="compositionally biased region" description="Basic and acidic residues" evidence="20">
    <location>
        <begin position="917"/>
        <end position="930"/>
    </location>
</feature>
<evidence type="ECO:0000256" key="10">
    <source>
        <dbReference type="ARBA" id="ARBA00022741"/>
    </source>
</evidence>
<dbReference type="EMBL" id="CM004388">
    <property type="protein sequence ID" value="OAY58936.1"/>
    <property type="molecule type" value="Genomic_DNA"/>
</dbReference>
<dbReference type="Proteomes" id="UP000091857">
    <property type="component" value="Chromosome 2"/>
</dbReference>
<keyword evidence="7 21" id="KW-0812">Transmembrane</keyword>
<dbReference type="InterPro" id="IPR013210">
    <property type="entry name" value="LRR_N_plant-typ"/>
</dbReference>
<evidence type="ECO:0000256" key="18">
    <source>
        <dbReference type="ARBA" id="ARBA00048679"/>
    </source>
</evidence>